<keyword evidence="2" id="KW-1185">Reference proteome</keyword>
<evidence type="ECO:0000313" key="1">
    <source>
        <dbReference type="EMBL" id="MCD7464440.1"/>
    </source>
</evidence>
<dbReference type="Proteomes" id="UP000823775">
    <property type="component" value="Unassembled WGS sequence"/>
</dbReference>
<evidence type="ECO:0000313" key="2">
    <source>
        <dbReference type="Proteomes" id="UP000823775"/>
    </source>
</evidence>
<name>A0ABS8T0G7_DATST</name>
<sequence length="113" mass="13410">MVKYKSRRDLTREVHHEIIAVSRASPLSWGTATHEWNHRFQRQASGNSILVWKLELWNNGFRGRTQGEYATELAKKKRPIRVYMDGWLRHDALRPLQCSPTSLAWRPISCRRR</sequence>
<accession>A0ABS8T0G7</accession>
<gene>
    <name evidence="1" type="ORF">HAX54_052743</name>
</gene>
<protein>
    <submittedName>
        <fullName evidence="1">Uncharacterized protein</fullName>
    </submittedName>
</protein>
<dbReference type="EMBL" id="JACEIK010000965">
    <property type="protein sequence ID" value="MCD7464440.1"/>
    <property type="molecule type" value="Genomic_DNA"/>
</dbReference>
<proteinExistence type="predicted"/>
<reference evidence="1 2" key="1">
    <citation type="journal article" date="2021" name="BMC Genomics">
        <title>Datura genome reveals duplications of psychoactive alkaloid biosynthetic genes and high mutation rate following tissue culture.</title>
        <authorList>
            <person name="Rajewski A."/>
            <person name="Carter-House D."/>
            <person name="Stajich J."/>
            <person name="Litt A."/>
        </authorList>
    </citation>
    <scope>NUCLEOTIDE SEQUENCE [LARGE SCALE GENOMIC DNA]</scope>
    <source>
        <strain evidence="1">AR-01</strain>
    </source>
</reference>
<organism evidence="1 2">
    <name type="scientific">Datura stramonium</name>
    <name type="common">Jimsonweed</name>
    <name type="synonym">Common thornapple</name>
    <dbReference type="NCBI Taxonomy" id="4076"/>
    <lineage>
        <taxon>Eukaryota</taxon>
        <taxon>Viridiplantae</taxon>
        <taxon>Streptophyta</taxon>
        <taxon>Embryophyta</taxon>
        <taxon>Tracheophyta</taxon>
        <taxon>Spermatophyta</taxon>
        <taxon>Magnoliopsida</taxon>
        <taxon>eudicotyledons</taxon>
        <taxon>Gunneridae</taxon>
        <taxon>Pentapetalae</taxon>
        <taxon>asterids</taxon>
        <taxon>lamiids</taxon>
        <taxon>Solanales</taxon>
        <taxon>Solanaceae</taxon>
        <taxon>Solanoideae</taxon>
        <taxon>Datureae</taxon>
        <taxon>Datura</taxon>
    </lineage>
</organism>
<comment type="caution">
    <text evidence="1">The sequence shown here is derived from an EMBL/GenBank/DDBJ whole genome shotgun (WGS) entry which is preliminary data.</text>
</comment>